<dbReference type="AlphaFoldDB" id="A0A445JXA7"/>
<dbReference type="PANTHER" id="PTHR31479">
    <property type="entry name" value="ALPHA/BETA-HYDROLASES SUPERFAMILY PROTEIN"/>
    <property type="match status" value="1"/>
</dbReference>
<reference evidence="1 2" key="1">
    <citation type="submission" date="2018-09" db="EMBL/GenBank/DDBJ databases">
        <title>A high-quality reference genome of wild soybean provides a powerful tool to mine soybean genomes.</title>
        <authorList>
            <person name="Xie M."/>
            <person name="Chung C.Y.L."/>
            <person name="Li M.-W."/>
            <person name="Wong F.-L."/>
            <person name="Chan T.-F."/>
            <person name="Lam H.-M."/>
        </authorList>
    </citation>
    <scope>NUCLEOTIDE SEQUENCE [LARGE SCALE GENOMIC DNA]</scope>
    <source>
        <strain evidence="2">cv. W05</strain>
        <tissue evidence="1">Hypocotyl of etiolated seedlings</tissue>
    </source>
</reference>
<name>A0A445JXA7_GLYSO</name>
<dbReference type="EMBL" id="QZWG01000007">
    <property type="protein sequence ID" value="RZC03134.1"/>
    <property type="molecule type" value="Genomic_DNA"/>
</dbReference>
<sequence>MASLIRVVYMLELDRQENRTQENALAPSWWIPFKYKLTQILIDERDGSIFAAIFEWIDLQHWLTFYQLDQMVPLKLVLF</sequence>
<keyword evidence="2" id="KW-1185">Reference proteome</keyword>
<evidence type="ECO:0000313" key="2">
    <source>
        <dbReference type="Proteomes" id="UP000289340"/>
    </source>
</evidence>
<dbReference type="Proteomes" id="UP000289340">
    <property type="component" value="Chromosome 7"/>
</dbReference>
<protein>
    <submittedName>
        <fullName evidence="1">Uncharacterized protein</fullName>
    </submittedName>
</protein>
<dbReference type="PANTHER" id="PTHR31479:SF3">
    <property type="entry name" value="ALPHA_BETA-HYDROLASES SUPERFAMILY PROTEIN"/>
    <property type="match status" value="1"/>
</dbReference>
<evidence type="ECO:0000313" key="1">
    <source>
        <dbReference type="EMBL" id="RZC03134.1"/>
    </source>
</evidence>
<gene>
    <name evidence="1" type="ORF">D0Y65_017983</name>
</gene>
<accession>A0A445JXA7</accession>
<organism evidence="1 2">
    <name type="scientific">Glycine soja</name>
    <name type="common">Wild soybean</name>
    <dbReference type="NCBI Taxonomy" id="3848"/>
    <lineage>
        <taxon>Eukaryota</taxon>
        <taxon>Viridiplantae</taxon>
        <taxon>Streptophyta</taxon>
        <taxon>Embryophyta</taxon>
        <taxon>Tracheophyta</taxon>
        <taxon>Spermatophyta</taxon>
        <taxon>Magnoliopsida</taxon>
        <taxon>eudicotyledons</taxon>
        <taxon>Gunneridae</taxon>
        <taxon>Pentapetalae</taxon>
        <taxon>rosids</taxon>
        <taxon>fabids</taxon>
        <taxon>Fabales</taxon>
        <taxon>Fabaceae</taxon>
        <taxon>Papilionoideae</taxon>
        <taxon>50 kb inversion clade</taxon>
        <taxon>NPAAA clade</taxon>
        <taxon>indigoferoid/millettioid clade</taxon>
        <taxon>Phaseoleae</taxon>
        <taxon>Glycine</taxon>
        <taxon>Glycine subgen. Soja</taxon>
    </lineage>
</organism>
<comment type="caution">
    <text evidence="1">The sequence shown here is derived from an EMBL/GenBank/DDBJ whole genome shotgun (WGS) entry which is preliminary data.</text>
</comment>
<proteinExistence type="predicted"/>